<evidence type="ECO:0000313" key="10">
    <source>
        <dbReference type="Proteomes" id="UP000598196"/>
    </source>
</evidence>
<keyword evidence="7" id="KW-0285">Flavoprotein</keyword>
<proteinExistence type="inferred from homology"/>
<name>A0A917YGT0_9RHOB</name>
<keyword evidence="7" id="KW-0249">Electron transport</keyword>
<accession>A0A917YGT0</accession>
<keyword evidence="2 7" id="KW-0813">Transport</keyword>
<dbReference type="EMBL" id="BMLP01000001">
    <property type="protein sequence ID" value="GGO23456.1"/>
    <property type="molecule type" value="Genomic_DNA"/>
</dbReference>
<dbReference type="PANTHER" id="PTHR36964:SF1">
    <property type="entry name" value="PROTEIN-METHIONINE-SULFOXIDE REDUCTASE HEME-BINDING SUBUNIT MSRQ"/>
    <property type="match status" value="1"/>
</dbReference>
<evidence type="ECO:0000256" key="5">
    <source>
        <dbReference type="ARBA" id="ARBA00023004"/>
    </source>
</evidence>
<dbReference type="GO" id="GO:0005886">
    <property type="term" value="C:plasma membrane"/>
    <property type="evidence" value="ECO:0007669"/>
    <property type="project" value="UniProtKB-SubCell"/>
</dbReference>
<comment type="subunit">
    <text evidence="7">Heterodimer of a catalytic subunit (MsrP) and a heme-binding subunit (MsrQ).</text>
</comment>
<dbReference type="GO" id="GO:0020037">
    <property type="term" value="F:heme binding"/>
    <property type="evidence" value="ECO:0007669"/>
    <property type="project" value="UniProtKB-UniRule"/>
</dbReference>
<keyword evidence="3 7" id="KW-0812">Transmembrane</keyword>
<keyword evidence="7" id="KW-0349">Heme</keyword>
<keyword evidence="6 7" id="KW-0472">Membrane</keyword>
<feature type="transmembrane region" description="Helical" evidence="7">
    <location>
        <begin position="119"/>
        <end position="140"/>
    </location>
</feature>
<keyword evidence="10" id="KW-1185">Reference proteome</keyword>
<dbReference type="PANTHER" id="PTHR36964">
    <property type="entry name" value="PROTEIN-METHIONINE-SULFOXIDE REDUCTASE HEME-BINDING SUBUNIT MSRQ"/>
    <property type="match status" value="1"/>
</dbReference>
<dbReference type="GO" id="GO:0030091">
    <property type="term" value="P:protein repair"/>
    <property type="evidence" value="ECO:0007669"/>
    <property type="project" value="UniProtKB-UniRule"/>
</dbReference>
<comment type="cofactor">
    <cofactor evidence="7">
        <name>heme b</name>
        <dbReference type="ChEBI" id="CHEBI:60344"/>
    </cofactor>
    <text evidence="7">Binds 1 heme b (iron(II)-protoporphyrin IX) group per subunit.</text>
</comment>
<comment type="caution">
    <text evidence="9">The sequence shown here is derived from an EMBL/GenBank/DDBJ whole genome shotgun (WGS) entry which is preliminary data.</text>
</comment>
<keyword evidence="7" id="KW-0479">Metal-binding</keyword>
<evidence type="ECO:0000256" key="7">
    <source>
        <dbReference type="HAMAP-Rule" id="MF_01207"/>
    </source>
</evidence>
<feature type="transmembrane region" description="Helical" evidence="7">
    <location>
        <begin position="83"/>
        <end position="99"/>
    </location>
</feature>
<dbReference type="GO" id="GO:0016679">
    <property type="term" value="F:oxidoreductase activity, acting on diphenols and related substances as donors"/>
    <property type="evidence" value="ECO:0007669"/>
    <property type="project" value="TreeGrafter"/>
</dbReference>
<dbReference type="GO" id="GO:0010181">
    <property type="term" value="F:FMN binding"/>
    <property type="evidence" value="ECO:0007669"/>
    <property type="project" value="UniProtKB-UniRule"/>
</dbReference>
<evidence type="ECO:0000313" key="9">
    <source>
        <dbReference type="EMBL" id="GGO23456.1"/>
    </source>
</evidence>
<comment type="cofactor">
    <cofactor evidence="7">
        <name>FMN</name>
        <dbReference type="ChEBI" id="CHEBI:58210"/>
    </cofactor>
    <text evidence="7">Binds 1 FMN per subunit.</text>
</comment>
<evidence type="ECO:0000259" key="8">
    <source>
        <dbReference type="Pfam" id="PF01794"/>
    </source>
</evidence>
<evidence type="ECO:0000256" key="6">
    <source>
        <dbReference type="ARBA" id="ARBA00023136"/>
    </source>
</evidence>
<keyword evidence="4 7" id="KW-1133">Transmembrane helix</keyword>
<dbReference type="NCBIfam" id="NF003833">
    <property type="entry name" value="PRK05419.1-5"/>
    <property type="match status" value="1"/>
</dbReference>
<feature type="transmembrane region" description="Helical" evidence="7">
    <location>
        <begin position="179"/>
        <end position="196"/>
    </location>
</feature>
<dbReference type="InterPro" id="IPR013130">
    <property type="entry name" value="Fe3_Rdtase_TM_dom"/>
</dbReference>
<dbReference type="HAMAP" id="MF_01207">
    <property type="entry name" value="MsrQ"/>
    <property type="match status" value="1"/>
</dbReference>
<dbReference type="AlphaFoldDB" id="A0A917YGT0"/>
<dbReference type="Pfam" id="PF01794">
    <property type="entry name" value="Ferric_reduct"/>
    <property type="match status" value="1"/>
</dbReference>
<feature type="transmembrane region" description="Helical" evidence="7">
    <location>
        <begin position="51"/>
        <end position="71"/>
    </location>
</feature>
<comment type="similarity">
    <text evidence="7">Belongs to the MsrQ family.</text>
</comment>
<dbReference type="InterPro" id="IPR022837">
    <property type="entry name" value="MsrQ-like"/>
</dbReference>
<dbReference type="OrthoDB" id="9788328at2"/>
<comment type="function">
    <text evidence="7">Part of the MsrPQ system that repairs oxidized periplasmic proteins containing methionine sulfoxide residues (Met-O), using respiratory chain electrons. Thus protects these proteins from oxidative-stress damage caused by reactive species of oxygen and chlorine generated by the host defense mechanisms. MsrPQ is essential for the maintenance of envelope integrity under bleach stress, rescuing a wide series of structurally unrelated periplasmic proteins from methionine oxidation. MsrQ provides electrons for reduction to the reductase catalytic subunit MsrP, using the quinone pool of the respiratory chain.</text>
</comment>
<gene>
    <name evidence="7 9" type="primary">msrQ</name>
    <name evidence="9" type="ORF">GCM10010991_00860</name>
</gene>
<feature type="transmembrane region" description="Helical" evidence="7">
    <location>
        <begin position="152"/>
        <end position="173"/>
    </location>
</feature>
<keyword evidence="7" id="KW-1003">Cell membrane</keyword>
<evidence type="ECO:0000256" key="2">
    <source>
        <dbReference type="ARBA" id="ARBA00022448"/>
    </source>
</evidence>
<dbReference type="RefSeq" id="WP_146286093.1">
    <property type="nucleotide sequence ID" value="NZ_BMLP01000001.1"/>
</dbReference>
<evidence type="ECO:0000256" key="3">
    <source>
        <dbReference type="ARBA" id="ARBA00022692"/>
    </source>
</evidence>
<organism evidence="9 10">
    <name type="scientific">Gemmobacter aquaticus</name>
    <dbReference type="NCBI Taxonomy" id="490185"/>
    <lineage>
        <taxon>Bacteria</taxon>
        <taxon>Pseudomonadati</taxon>
        <taxon>Pseudomonadota</taxon>
        <taxon>Alphaproteobacteria</taxon>
        <taxon>Rhodobacterales</taxon>
        <taxon>Paracoccaceae</taxon>
        <taxon>Gemmobacter</taxon>
    </lineage>
</organism>
<dbReference type="GO" id="GO:0009055">
    <property type="term" value="F:electron transfer activity"/>
    <property type="evidence" value="ECO:0007669"/>
    <property type="project" value="UniProtKB-UniRule"/>
</dbReference>
<feature type="transmembrane region" description="Helical" evidence="7">
    <location>
        <begin position="17"/>
        <end position="36"/>
    </location>
</feature>
<evidence type="ECO:0000256" key="4">
    <source>
        <dbReference type="ARBA" id="ARBA00022989"/>
    </source>
</evidence>
<dbReference type="Proteomes" id="UP000598196">
    <property type="component" value="Unassembled WGS sequence"/>
</dbReference>
<sequence>MSVQDQVHRLLRPVRPWMVYALGTIPAALLMLRIFTGDLGVDPVKAIEHSLGLTALQLIVAGLCVTPLRRFAGLNLNRFRRQIGVLAFVYASLHLMVWVTLDLQFRWAEIGADLVKRPYIVIGMIAFLMLLPLALTSNNAAVRKLGAQRWQLLHLLTYPAALLAALHFVWLVKAWPLEPLLYMAAVVALLGLRVWVRQRRATATT</sequence>
<reference evidence="9 10" key="1">
    <citation type="journal article" date="2014" name="Int. J. Syst. Evol. Microbiol.">
        <title>Complete genome sequence of Corynebacterium casei LMG S-19264T (=DSM 44701T), isolated from a smear-ripened cheese.</title>
        <authorList>
            <consortium name="US DOE Joint Genome Institute (JGI-PGF)"/>
            <person name="Walter F."/>
            <person name="Albersmeier A."/>
            <person name="Kalinowski J."/>
            <person name="Ruckert C."/>
        </authorList>
    </citation>
    <scope>NUCLEOTIDE SEQUENCE [LARGE SCALE GENOMIC DNA]</scope>
    <source>
        <strain evidence="9 10">CGMCC 1.7029</strain>
    </source>
</reference>
<dbReference type="GO" id="GO:0046872">
    <property type="term" value="F:metal ion binding"/>
    <property type="evidence" value="ECO:0007669"/>
    <property type="project" value="UniProtKB-KW"/>
</dbReference>
<evidence type="ECO:0000256" key="1">
    <source>
        <dbReference type="ARBA" id="ARBA00004141"/>
    </source>
</evidence>
<feature type="domain" description="Ferric oxidoreductase" evidence="8">
    <location>
        <begin position="53"/>
        <end position="164"/>
    </location>
</feature>
<comment type="subcellular location">
    <subcellularLocation>
        <location evidence="7">Cell membrane</location>
        <topology evidence="7">Multi-pass membrane protein</topology>
    </subcellularLocation>
    <subcellularLocation>
        <location evidence="1">Membrane</location>
        <topology evidence="1">Multi-pass membrane protein</topology>
    </subcellularLocation>
</comment>
<keyword evidence="7" id="KW-0288">FMN</keyword>
<keyword evidence="5 7" id="KW-0408">Iron</keyword>
<protein>
    <recommendedName>
        <fullName evidence="7">Protein-methionine-sulfoxide reductase heme-binding subunit MsrQ</fullName>
    </recommendedName>
    <alternativeName>
        <fullName evidence="7">Flavocytochrome MsrQ</fullName>
    </alternativeName>
</protein>